<dbReference type="PANTHER" id="PTHR17204:SF5">
    <property type="entry name" value="PRE-MRNA-PROCESSING FACTOR 39"/>
    <property type="match status" value="1"/>
</dbReference>
<dbReference type="SUPFAM" id="SSF48452">
    <property type="entry name" value="TPR-like"/>
    <property type="match status" value="1"/>
</dbReference>
<comment type="caution">
    <text evidence="8">The sequence shown here is derived from an EMBL/GenBank/DDBJ whole genome shotgun (WGS) entry which is preliminary data.</text>
</comment>
<dbReference type="Pfam" id="PF23240">
    <property type="entry name" value="HAT_PRP39_N"/>
    <property type="match status" value="1"/>
</dbReference>
<evidence type="ECO:0000256" key="3">
    <source>
        <dbReference type="ARBA" id="ARBA00022737"/>
    </source>
</evidence>
<feature type="compositionally biased region" description="Low complexity" evidence="7">
    <location>
        <begin position="603"/>
        <end position="657"/>
    </location>
</feature>
<evidence type="ECO:0000256" key="6">
    <source>
        <dbReference type="ARBA" id="ARBA00038019"/>
    </source>
</evidence>
<evidence type="ECO:0000256" key="4">
    <source>
        <dbReference type="ARBA" id="ARBA00023187"/>
    </source>
</evidence>
<dbReference type="AlphaFoldDB" id="A0A8J4UZF3"/>
<evidence type="ECO:0000313" key="8">
    <source>
        <dbReference type="EMBL" id="KAF2072928.1"/>
    </source>
</evidence>
<dbReference type="FunFam" id="1.25.40.10:FF:000064">
    <property type="entry name" value="Putative pre-mrna-processing factor 39"/>
    <property type="match status" value="1"/>
</dbReference>
<keyword evidence="2" id="KW-0507">mRNA processing</keyword>
<keyword evidence="3" id="KW-0677">Repeat</keyword>
<sequence length="664" mass="77354">MVDHSNNNKEKQTTKQQDQSSNNNNNNNNNNNKNTILSTFEPTSSEEEKYCKLVQSNPQAFNDWTSLISIVEKRPVDDGTINNLRSVYNDFLSEFPLCFLYWKRFADHEYATDNHIGAIDIYERAIKAVSYSVDIWINYTTHLVSKSYPSQTVRDVFSKGASTIGTDFQSSKFWDKYIDFELSQEQVDYNQLGDIFNTILKTPIDNFQPFYERFKDLIDSFSVEDLITPEEKHSNDDKKTILENRDKWYHQTLDEINKRLSYEWIVGKRFFFHIQPVDEQTLSTWRLYLDYIEKTQSSNTDNVIGKLYERCLIPCCYYPEFWIRYTRYLESIEHVEQVQRVYERATGIFLKKRPDVHLEYSMFLESQGKVQESANVLENIAQQCPHHVETIVRLAAFKKRHAQDPNDLTAVDEFYSANLQSLLDSNDSALIKASYPFLVSHYSRFLARAMNQLDRARKVLSDAIDRYPSDSNHLYLSAIQLEMTSSSNTVSNPNIIDLYEKAITNLSATETATDKQEIWNHYLEFTLDWVNDINVFRELSKRYRKEFPDGKPESKKRLYSDSMVANNGSVATISGNASPIGAGSSGSSSGVPTDSNKRVAYSNPNNTPTNIIPPTQNPYYQQQQYQQQQQQPYQQPYQQQQSYQQQQQYQQQQYQQGGYNGGYY</sequence>
<dbReference type="InterPro" id="IPR003107">
    <property type="entry name" value="HAT"/>
</dbReference>
<evidence type="ECO:0000313" key="9">
    <source>
        <dbReference type="Proteomes" id="UP000695562"/>
    </source>
</evidence>
<dbReference type="SMART" id="SM00386">
    <property type="entry name" value="HAT"/>
    <property type="match status" value="8"/>
</dbReference>
<dbReference type="OrthoDB" id="18548at2759"/>
<name>A0A8J4UZF3_9MYCE</name>
<evidence type="ECO:0000256" key="2">
    <source>
        <dbReference type="ARBA" id="ARBA00022664"/>
    </source>
</evidence>
<dbReference type="InterPro" id="IPR059164">
    <property type="entry name" value="HAT_PRP39_C"/>
</dbReference>
<dbReference type="InterPro" id="IPR011990">
    <property type="entry name" value="TPR-like_helical_dom_sf"/>
</dbReference>
<dbReference type="GO" id="GO:0030627">
    <property type="term" value="F:pre-mRNA 5'-splice site binding"/>
    <property type="evidence" value="ECO:0007669"/>
    <property type="project" value="TreeGrafter"/>
</dbReference>
<gene>
    <name evidence="8" type="ORF">CYY_005750</name>
</gene>
<comment type="subcellular location">
    <subcellularLocation>
        <location evidence="1">Nucleus</location>
    </subcellularLocation>
</comment>
<keyword evidence="5" id="KW-0539">Nucleus</keyword>
<proteinExistence type="inferred from homology"/>
<keyword evidence="9" id="KW-1185">Reference proteome</keyword>
<keyword evidence="4" id="KW-0508">mRNA splicing</keyword>
<dbReference type="PANTHER" id="PTHR17204">
    <property type="entry name" value="PRE-MRNA PROCESSING PROTEIN PRP39-RELATED"/>
    <property type="match status" value="1"/>
</dbReference>
<protein>
    <recommendedName>
        <fullName evidence="10">Suppressor of forked domain-containing protein</fullName>
    </recommendedName>
</protein>
<dbReference type="Pfam" id="PF23241">
    <property type="entry name" value="HAT_PRP39_C"/>
    <property type="match status" value="1"/>
</dbReference>
<organism evidence="8 9">
    <name type="scientific">Polysphondylium violaceum</name>
    <dbReference type="NCBI Taxonomy" id="133409"/>
    <lineage>
        <taxon>Eukaryota</taxon>
        <taxon>Amoebozoa</taxon>
        <taxon>Evosea</taxon>
        <taxon>Eumycetozoa</taxon>
        <taxon>Dictyostelia</taxon>
        <taxon>Dictyosteliales</taxon>
        <taxon>Dictyosteliaceae</taxon>
        <taxon>Polysphondylium</taxon>
    </lineage>
</organism>
<dbReference type="Gene3D" id="1.25.40.10">
    <property type="entry name" value="Tetratricopeptide repeat domain"/>
    <property type="match status" value="2"/>
</dbReference>
<evidence type="ECO:0000256" key="1">
    <source>
        <dbReference type="ARBA" id="ARBA00004123"/>
    </source>
</evidence>
<reference evidence="8" key="1">
    <citation type="submission" date="2020-01" db="EMBL/GenBank/DDBJ databases">
        <title>Development of genomics and gene disruption for Polysphondylium violaceum indicates a role for the polyketide synthase stlB in stalk morphogenesis.</title>
        <authorList>
            <person name="Narita B."/>
            <person name="Kawabe Y."/>
            <person name="Kin K."/>
            <person name="Saito T."/>
            <person name="Gibbs R."/>
            <person name="Kuspa A."/>
            <person name="Muzny D."/>
            <person name="Queller D."/>
            <person name="Richards S."/>
            <person name="Strassman J."/>
            <person name="Sucgang R."/>
            <person name="Worley K."/>
            <person name="Schaap P."/>
        </authorList>
    </citation>
    <scope>NUCLEOTIDE SEQUENCE</scope>
    <source>
        <strain evidence="8">QSvi11</strain>
    </source>
</reference>
<evidence type="ECO:0000256" key="5">
    <source>
        <dbReference type="ARBA" id="ARBA00023242"/>
    </source>
</evidence>
<dbReference type="Proteomes" id="UP000695562">
    <property type="component" value="Unassembled WGS sequence"/>
</dbReference>
<feature type="compositionally biased region" description="Low complexity" evidence="7">
    <location>
        <begin position="578"/>
        <end position="590"/>
    </location>
</feature>
<dbReference type="EMBL" id="AJWJ01000238">
    <property type="protein sequence ID" value="KAF2072928.1"/>
    <property type="molecule type" value="Genomic_DNA"/>
</dbReference>
<dbReference type="GO" id="GO:0000243">
    <property type="term" value="C:commitment complex"/>
    <property type="evidence" value="ECO:0007669"/>
    <property type="project" value="TreeGrafter"/>
</dbReference>
<feature type="region of interest" description="Disordered" evidence="7">
    <location>
        <begin position="1"/>
        <end position="37"/>
    </location>
</feature>
<evidence type="ECO:0000256" key="7">
    <source>
        <dbReference type="SAM" id="MobiDB-lite"/>
    </source>
</evidence>
<accession>A0A8J4UZF3</accession>
<feature type="compositionally biased region" description="Low complexity" evidence="7">
    <location>
        <begin position="14"/>
        <end position="35"/>
    </location>
</feature>
<comment type="similarity">
    <text evidence="6">Belongs to the PRP39 family.</text>
</comment>
<dbReference type="GO" id="GO:0000395">
    <property type="term" value="P:mRNA 5'-splice site recognition"/>
    <property type="evidence" value="ECO:0007669"/>
    <property type="project" value="TreeGrafter"/>
</dbReference>
<dbReference type="GO" id="GO:0005685">
    <property type="term" value="C:U1 snRNP"/>
    <property type="evidence" value="ECO:0007669"/>
    <property type="project" value="TreeGrafter"/>
</dbReference>
<feature type="compositionally biased region" description="Basic and acidic residues" evidence="7">
    <location>
        <begin position="1"/>
        <end position="13"/>
    </location>
</feature>
<dbReference type="GO" id="GO:0071004">
    <property type="term" value="C:U2-type prespliceosome"/>
    <property type="evidence" value="ECO:0007669"/>
    <property type="project" value="TreeGrafter"/>
</dbReference>
<feature type="region of interest" description="Disordered" evidence="7">
    <location>
        <begin position="578"/>
        <end position="664"/>
    </location>
</feature>
<evidence type="ECO:0008006" key="10">
    <source>
        <dbReference type="Google" id="ProtNLM"/>
    </source>
</evidence>